<proteinExistence type="predicted"/>
<keyword evidence="3" id="KW-1185">Reference proteome</keyword>
<evidence type="ECO:0000256" key="1">
    <source>
        <dbReference type="SAM" id="Phobius"/>
    </source>
</evidence>
<feature type="transmembrane region" description="Helical" evidence="1">
    <location>
        <begin position="94"/>
        <end position="113"/>
    </location>
</feature>
<gene>
    <name evidence="2" type="ORF">AVEN_4331_1</name>
</gene>
<dbReference type="EMBL" id="BGPR01005141">
    <property type="protein sequence ID" value="GBN07222.1"/>
    <property type="molecule type" value="Genomic_DNA"/>
</dbReference>
<accession>A0A4Y2KY46</accession>
<keyword evidence="1" id="KW-0472">Membrane</keyword>
<evidence type="ECO:0000313" key="2">
    <source>
        <dbReference type="EMBL" id="GBN07222.1"/>
    </source>
</evidence>
<evidence type="ECO:0000313" key="3">
    <source>
        <dbReference type="Proteomes" id="UP000499080"/>
    </source>
</evidence>
<protein>
    <submittedName>
        <fullName evidence="2">Uncharacterized protein</fullName>
    </submittedName>
</protein>
<organism evidence="2 3">
    <name type="scientific">Araneus ventricosus</name>
    <name type="common">Orbweaver spider</name>
    <name type="synonym">Epeira ventricosa</name>
    <dbReference type="NCBI Taxonomy" id="182803"/>
    <lineage>
        <taxon>Eukaryota</taxon>
        <taxon>Metazoa</taxon>
        <taxon>Ecdysozoa</taxon>
        <taxon>Arthropoda</taxon>
        <taxon>Chelicerata</taxon>
        <taxon>Arachnida</taxon>
        <taxon>Araneae</taxon>
        <taxon>Araneomorphae</taxon>
        <taxon>Entelegynae</taxon>
        <taxon>Araneoidea</taxon>
        <taxon>Araneidae</taxon>
        <taxon>Araneus</taxon>
    </lineage>
</organism>
<name>A0A4Y2KY46_ARAVE</name>
<reference evidence="2 3" key="1">
    <citation type="journal article" date="2019" name="Sci. Rep.">
        <title>Orb-weaving spider Araneus ventricosus genome elucidates the spidroin gene catalogue.</title>
        <authorList>
            <person name="Kono N."/>
            <person name="Nakamura H."/>
            <person name="Ohtoshi R."/>
            <person name="Moran D.A.P."/>
            <person name="Shinohara A."/>
            <person name="Yoshida Y."/>
            <person name="Fujiwara M."/>
            <person name="Mori M."/>
            <person name="Tomita M."/>
            <person name="Arakawa K."/>
        </authorList>
    </citation>
    <scope>NUCLEOTIDE SEQUENCE [LARGE SCALE GENOMIC DNA]</scope>
</reference>
<dbReference type="AlphaFoldDB" id="A0A4Y2KY46"/>
<dbReference type="Proteomes" id="UP000499080">
    <property type="component" value="Unassembled WGS sequence"/>
</dbReference>
<keyword evidence="1" id="KW-1133">Transmembrane helix</keyword>
<feature type="transmembrane region" description="Helical" evidence="1">
    <location>
        <begin position="23"/>
        <end position="44"/>
    </location>
</feature>
<comment type="caution">
    <text evidence="2">The sequence shown here is derived from an EMBL/GenBank/DDBJ whole genome shotgun (WGS) entry which is preliminary data.</text>
</comment>
<sequence>MSVFRDGYKLAFIPDQSLELKGFLFSTACYTLLIPLALMISALLTNEAKNKILAVMRKIFYKYSKDHFRFVSLETDSSQSTLTLWKIYVLDRSLTIACLAALLTYGILLGTLGK</sequence>
<keyword evidence="1" id="KW-0812">Transmembrane</keyword>